<accession>A0A6M3JAJ3</accession>
<dbReference type="EMBL" id="MT142502">
    <property type="protein sequence ID" value="QJA83067.1"/>
    <property type="molecule type" value="Genomic_DNA"/>
</dbReference>
<evidence type="ECO:0000256" key="1">
    <source>
        <dbReference type="SAM" id="MobiDB-lite"/>
    </source>
</evidence>
<evidence type="ECO:0000313" key="3">
    <source>
        <dbReference type="EMBL" id="QJA83067.1"/>
    </source>
</evidence>
<reference evidence="2" key="1">
    <citation type="submission" date="2020-03" db="EMBL/GenBank/DDBJ databases">
        <title>The deep terrestrial virosphere.</title>
        <authorList>
            <person name="Holmfeldt K."/>
            <person name="Nilsson E."/>
            <person name="Simone D."/>
            <person name="Lopez-Fernandez M."/>
            <person name="Wu X."/>
            <person name="de Brujin I."/>
            <person name="Lundin D."/>
            <person name="Andersson A."/>
            <person name="Bertilsson S."/>
            <person name="Dopson M."/>
        </authorList>
    </citation>
    <scope>NUCLEOTIDE SEQUENCE</scope>
    <source>
        <strain evidence="3">MM415A00321</strain>
        <strain evidence="2">MM415B00326</strain>
    </source>
</reference>
<dbReference type="AlphaFoldDB" id="A0A6M3JAJ3"/>
<gene>
    <name evidence="3" type="ORF">MM415A00321_0047</name>
    <name evidence="2" type="ORF">MM415B00326_0033</name>
</gene>
<sequence length="55" mass="6112">MESKLLNYVCTKCGVSLRRQILFALMIDCGAKTSDPSECPQGGDHDFQPPPKKKE</sequence>
<dbReference type="EMBL" id="MT141561">
    <property type="protein sequence ID" value="QJA66833.1"/>
    <property type="molecule type" value="Genomic_DNA"/>
</dbReference>
<name>A0A6M3JAJ3_9ZZZZ</name>
<organism evidence="2">
    <name type="scientific">viral metagenome</name>
    <dbReference type="NCBI Taxonomy" id="1070528"/>
    <lineage>
        <taxon>unclassified sequences</taxon>
        <taxon>metagenomes</taxon>
        <taxon>organismal metagenomes</taxon>
    </lineage>
</organism>
<feature type="region of interest" description="Disordered" evidence="1">
    <location>
        <begin position="33"/>
        <end position="55"/>
    </location>
</feature>
<protein>
    <submittedName>
        <fullName evidence="2">Uncharacterized protein</fullName>
    </submittedName>
</protein>
<proteinExistence type="predicted"/>
<evidence type="ECO:0000313" key="2">
    <source>
        <dbReference type="EMBL" id="QJA66833.1"/>
    </source>
</evidence>